<gene>
    <name evidence="8" type="primary">queE</name>
    <name evidence="10" type="ORF">QJ048_09615</name>
</gene>
<comment type="subunit">
    <text evidence="8">Homodimer.</text>
</comment>
<evidence type="ECO:0000313" key="11">
    <source>
        <dbReference type="Proteomes" id="UP001226434"/>
    </source>
</evidence>
<dbReference type="Proteomes" id="UP001226434">
    <property type="component" value="Unassembled WGS sequence"/>
</dbReference>
<feature type="binding site" evidence="8">
    <location>
        <begin position="20"/>
        <end position="22"/>
    </location>
    <ligand>
        <name>substrate</name>
    </ligand>
</feature>
<dbReference type="InterPro" id="IPR013785">
    <property type="entry name" value="Aldolase_TIM"/>
</dbReference>
<dbReference type="InterPro" id="IPR024924">
    <property type="entry name" value="7-CO-7-deazaguanine_synth-like"/>
</dbReference>
<feature type="binding site" evidence="8">
    <location>
        <position position="82"/>
    </location>
    <ligand>
        <name>S-adenosyl-L-methionine</name>
        <dbReference type="ChEBI" id="CHEBI:59789"/>
    </ligand>
</feature>
<dbReference type="Gene3D" id="3.20.20.70">
    <property type="entry name" value="Aldolase class I"/>
    <property type="match status" value="1"/>
</dbReference>
<dbReference type="RefSeq" id="WP_282334128.1">
    <property type="nucleotide sequence ID" value="NZ_JASBRG010000005.1"/>
</dbReference>
<keyword evidence="2 8" id="KW-0949">S-adenosyl-L-methionine</keyword>
<protein>
    <recommendedName>
        <fullName evidence="8">7-carboxy-7-deazaguanine synthase</fullName>
        <shortName evidence="8">CDG synthase</shortName>
        <ecNumber evidence="8">4.3.99.3</ecNumber>
    </recommendedName>
    <alternativeName>
        <fullName evidence="8">Queuosine biosynthesis protein QueE</fullName>
    </alternativeName>
</protein>
<evidence type="ECO:0000256" key="8">
    <source>
        <dbReference type="HAMAP-Rule" id="MF_00917"/>
    </source>
</evidence>
<evidence type="ECO:0000313" key="10">
    <source>
        <dbReference type="EMBL" id="MDI3320028.1"/>
    </source>
</evidence>
<dbReference type="HAMAP" id="MF_00917">
    <property type="entry name" value="QueE"/>
    <property type="match status" value="1"/>
</dbReference>
<evidence type="ECO:0000256" key="3">
    <source>
        <dbReference type="ARBA" id="ARBA00022723"/>
    </source>
</evidence>
<feature type="binding site" evidence="8">
    <location>
        <begin position="123"/>
        <end position="125"/>
    </location>
    <ligand>
        <name>S-adenosyl-L-methionine</name>
        <dbReference type="ChEBI" id="CHEBI:59789"/>
    </ligand>
</feature>
<name>A0ABT6RBS6_9BACT</name>
<comment type="function">
    <text evidence="8">Catalyzes the complex heterocyclic radical-mediated conversion of 6-carboxy-5,6,7,8-tetrahydropterin (CPH4) to 7-carboxy-7-deazaguanine (CDG), a step common to the biosynthetic pathways of all 7-deazapurine-containing compounds.</text>
</comment>
<dbReference type="SUPFAM" id="SSF102114">
    <property type="entry name" value="Radical SAM enzymes"/>
    <property type="match status" value="1"/>
</dbReference>
<reference evidence="10 11" key="1">
    <citation type="submission" date="2023-05" db="EMBL/GenBank/DDBJ databases">
        <title>Genome sequence of Pinibacter sp. MAH-24.</title>
        <authorList>
            <person name="Huq M.A."/>
        </authorList>
    </citation>
    <scope>NUCLEOTIDE SEQUENCE [LARGE SCALE GENOMIC DNA]</scope>
    <source>
        <strain evidence="10 11">MAH-24</strain>
    </source>
</reference>
<feature type="binding site" evidence="8">
    <location>
        <position position="43"/>
    </location>
    <ligand>
        <name>[4Fe-4S] cluster</name>
        <dbReference type="ChEBI" id="CHEBI:49883"/>
        <note>4Fe-4S-S-AdoMet</note>
    </ligand>
</feature>
<evidence type="ECO:0000259" key="9">
    <source>
        <dbReference type="PROSITE" id="PS51918"/>
    </source>
</evidence>
<dbReference type="PANTHER" id="PTHR42836">
    <property type="entry name" value="7-CARBOXY-7-DEAZAGUANINE SYNTHASE"/>
    <property type="match status" value="1"/>
</dbReference>
<feature type="binding site" evidence="8">
    <location>
        <begin position="45"/>
        <end position="47"/>
    </location>
    <ligand>
        <name>S-adenosyl-L-methionine</name>
        <dbReference type="ChEBI" id="CHEBI:59789"/>
    </ligand>
</feature>
<feature type="binding site" evidence="8">
    <location>
        <position position="46"/>
    </location>
    <ligand>
        <name>[4Fe-4S] cluster</name>
        <dbReference type="ChEBI" id="CHEBI:49883"/>
        <note>4Fe-4S-S-AdoMet</note>
    </ligand>
</feature>
<evidence type="ECO:0000256" key="2">
    <source>
        <dbReference type="ARBA" id="ARBA00022691"/>
    </source>
</evidence>
<comment type="cofactor">
    <cofactor evidence="8">
        <name>[4Fe-4S] cluster</name>
        <dbReference type="ChEBI" id="CHEBI:49883"/>
    </cofactor>
    <text evidence="8">Binds 1 [4Fe-4S] cluster. The cluster is coordinated with 3 cysteines and an exchangeable S-adenosyl-L-methionine.</text>
</comment>
<dbReference type="InterPro" id="IPR058240">
    <property type="entry name" value="rSAM_sf"/>
</dbReference>
<dbReference type="PROSITE" id="PS51918">
    <property type="entry name" value="RADICAL_SAM"/>
    <property type="match status" value="1"/>
</dbReference>
<feature type="binding site" evidence="8">
    <location>
        <position position="80"/>
    </location>
    <ligand>
        <name>substrate</name>
    </ligand>
</feature>
<keyword evidence="4 8" id="KW-0460">Magnesium</keyword>
<comment type="cofactor">
    <cofactor evidence="8">
        <name>S-adenosyl-L-methionine</name>
        <dbReference type="ChEBI" id="CHEBI:59789"/>
    </cofactor>
    <text evidence="8">Binds 1 S-adenosyl-L-methionine per subunit.</text>
</comment>
<dbReference type="SFLD" id="SFLDS00029">
    <property type="entry name" value="Radical_SAM"/>
    <property type="match status" value="1"/>
</dbReference>
<keyword evidence="3 8" id="KW-0479">Metal-binding</keyword>
<keyword evidence="8" id="KW-0671">Queuosine biosynthesis</keyword>
<comment type="pathway">
    <text evidence="8">Purine metabolism; 7-cyano-7-deazaguanine biosynthesis.</text>
</comment>
<keyword evidence="7 8" id="KW-0456">Lyase</keyword>
<comment type="caution">
    <text evidence="8">Lacks conserved residue(s) required for the propagation of feature annotation.</text>
</comment>
<evidence type="ECO:0000256" key="6">
    <source>
        <dbReference type="ARBA" id="ARBA00023014"/>
    </source>
</evidence>
<keyword evidence="1 8" id="KW-0004">4Fe-4S</keyword>
<accession>A0ABT6RBS6</accession>
<feature type="binding site" evidence="8">
    <location>
        <position position="206"/>
    </location>
    <ligand>
        <name>substrate</name>
    </ligand>
</feature>
<dbReference type="EC" id="4.3.99.3" evidence="8"/>
<sequence length="206" mass="22880">MSTTTEIQTSFPVMEAFYTLQGEGFHQGKAAYFIRLGGCDVGCVWCDVKDSWDGGKHPIQTFDKIVADAAAFPGRLAVVTGGEPLMHNLDELTAALHDAGFQTNIETSGSSPLSGSWDWICLSPKKFKAPLPEILPVASELKVVIFNKSDFEWAEKYAALVSPECKLYLQPEWDKAAKNTPLIIDYIKENPKWELSLQIHKYINVP</sequence>
<evidence type="ECO:0000256" key="5">
    <source>
        <dbReference type="ARBA" id="ARBA00023004"/>
    </source>
</evidence>
<keyword evidence="11" id="KW-1185">Reference proteome</keyword>
<keyword evidence="6 8" id="KW-0411">Iron-sulfur</keyword>
<feature type="domain" description="Radical SAM core" evidence="9">
    <location>
        <begin position="26"/>
        <end position="206"/>
    </location>
</feature>
<dbReference type="InterPro" id="IPR007197">
    <property type="entry name" value="rSAM"/>
</dbReference>
<dbReference type="Pfam" id="PF04055">
    <property type="entry name" value="Radical_SAM"/>
    <property type="match status" value="1"/>
</dbReference>
<feature type="binding site" evidence="8">
    <location>
        <position position="35"/>
    </location>
    <ligand>
        <name>substrate</name>
    </ligand>
</feature>
<evidence type="ECO:0000256" key="7">
    <source>
        <dbReference type="ARBA" id="ARBA00023239"/>
    </source>
</evidence>
<comment type="caution">
    <text evidence="10">The sequence shown here is derived from an EMBL/GenBank/DDBJ whole genome shotgun (WGS) entry which is preliminary data.</text>
</comment>
<feature type="binding site" evidence="8">
    <location>
        <position position="39"/>
    </location>
    <ligand>
        <name>[4Fe-4S] cluster</name>
        <dbReference type="ChEBI" id="CHEBI:49883"/>
        <note>4Fe-4S-S-AdoMet</note>
    </ligand>
</feature>
<comment type="similarity">
    <text evidence="8">Belongs to the radical SAM superfamily. 7-carboxy-7-deazaguanine synthase family.</text>
</comment>
<comment type="cofactor">
    <cofactor evidence="8">
        <name>Mg(2+)</name>
        <dbReference type="ChEBI" id="CHEBI:18420"/>
    </cofactor>
</comment>
<comment type="catalytic activity">
    <reaction evidence="8">
        <text>6-carboxy-5,6,7,8-tetrahydropterin + H(+) = 7-carboxy-7-carbaguanine + NH4(+)</text>
        <dbReference type="Rhea" id="RHEA:27974"/>
        <dbReference type="ChEBI" id="CHEBI:15378"/>
        <dbReference type="ChEBI" id="CHEBI:28938"/>
        <dbReference type="ChEBI" id="CHEBI:61032"/>
        <dbReference type="ChEBI" id="CHEBI:61036"/>
        <dbReference type="EC" id="4.3.99.3"/>
    </reaction>
</comment>
<evidence type="ECO:0000256" key="4">
    <source>
        <dbReference type="ARBA" id="ARBA00022842"/>
    </source>
</evidence>
<organism evidence="10 11">
    <name type="scientific">Pinibacter soli</name>
    <dbReference type="NCBI Taxonomy" id="3044211"/>
    <lineage>
        <taxon>Bacteria</taxon>
        <taxon>Pseudomonadati</taxon>
        <taxon>Bacteroidota</taxon>
        <taxon>Chitinophagia</taxon>
        <taxon>Chitinophagales</taxon>
        <taxon>Chitinophagaceae</taxon>
        <taxon>Pinibacter</taxon>
    </lineage>
</organism>
<proteinExistence type="inferred from homology"/>
<dbReference type="EMBL" id="JASBRG010000005">
    <property type="protein sequence ID" value="MDI3320028.1"/>
    <property type="molecule type" value="Genomic_DNA"/>
</dbReference>
<dbReference type="PANTHER" id="PTHR42836:SF1">
    <property type="entry name" value="7-CARBOXY-7-DEAZAGUANINE SYNTHASE"/>
    <property type="match status" value="1"/>
</dbReference>
<keyword evidence="5 8" id="KW-0408">Iron</keyword>
<dbReference type="PIRSF" id="PIRSF000370">
    <property type="entry name" value="QueE"/>
    <property type="match status" value="1"/>
</dbReference>
<evidence type="ECO:0000256" key="1">
    <source>
        <dbReference type="ARBA" id="ARBA00022485"/>
    </source>
</evidence>